<evidence type="ECO:0000256" key="1">
    <source>
        <dbReference type="ARBA" id="ARBA00023015"/>
    </source>
</evidence>
<feature type="DNA-binding region" description="H-T-H motif" evidence="4">
    <location>
        <begin position="35"/>
        <end position="54"/>
    </location>
</feature>
<dbReference type="AlphaFoldDB" id="A0A846Z9W3"/>
<evidence type="ECO:0000256" key="4">
    <source>
        <dbReference type="PROSITE-ProRule" id="PRU00335"/>
    </source>
</evidence>
<dbReference type="GO" id="GO:0000976">
    <property type="term" value="F:transcription cis-regulatory region binding"/>
    <property type="evidence" value="ECO:0007669"/>
    <property type="project" value="TreeGrafter"/>
</dbReference>
<sequence>MAAERDPAPEDLTARARIRDAALLQFAERGTKGATFRGIAEAAGVSVGLVQHHFGSKDELREACDAYTLDTVRRLSDASGGAGDPGFQAWADRLAMPVRRYLARALVDGSAAAARLFDDLVATTERYFTDPPPAFTTPDTRDPHAFSAAIVAMTVGIEVLHEHLSRVLGADTFTTEGSLRLRHAVLEVFAGQMLSPEIVEQGHAALDAYEAALTEERNDE</sequence>
<dbReference type="Pfam" id="PF17933">
    <property type="entry name" value="TetR_C_25"/>
    <property type="match status" value="1"/>
</dbReference>
<keyword evidence="1" id="KW-0805">Transcription regulation</keyword>
<keyword evidence="7" id="KW-1185">Reference proteome</keyword>
<dbReference type="PANTHER" id="PTHR30055:SF234">
    <property type="entry name" value="HTH-TYPE TRANSCRIPTIONAL REGULATOR BETI"/>
    <property type="match status" value="1"/>
</dbReference>
<dbReference type="EMBL" id="JAAXPI010000067">
    <property type="protein sequence ID" value="NKZ07982.1"/>
    <property type="molecule type" value="Genomic_DNA"/>
</dbReference>
<name>A0A846Z9W3_9ACTN</name>
<dbReference type="InterPro" id="IPR009057">
    <property type="entry name" value="Homeodomain-like_sf"/>
</dbReference>
<keyword evidence="2 4" id="KW-0238">DNA-binding</keyword>
<dbReference type="Proteomes" id="UP000579250">
    <property type="component" value="Unassembled WGS sequence"/>
</dbReference>
<evidence type="ECO:0000313" key="6">
    <source>
        <dbReference type="EMBL" id="NKZ07982.1"/>
    </source>
</evidence>
<feature type="domain" description="HTH tetR-type" evidence="5">
    <location>
        <begin position="12"/>
        <end position="72"/>
    </location>
</feature>
<protein>
    <submittedName>
        <fullName evidence="6">TetR/AcrR family transcriptional regulator</fullName>
    </submittedName>
</protein>
<dbReference type="InterPro" id="IPR041484">
    <property type="entry name" value="TetR_C_25"/>
</dbReference>
<evidence type="ECO:0000313" key="7">
    <source>
        <dbReference type="Proteomes" id="UP000579250"/>
    </source>
</evidence>
<dbReference type="PRINTS" id="PR00455">
    <property type="entry name" value="HTHTETR"/>
</dbReference>
<proteinExistence type="predicted"/>
<evidence type="ECO:0000259" key="5">
    <source>
        <dbReference type="PROSITE" id="PS50977"/>
    </source>
</evidence>
<evidence type="ECO:0000256" key="3">
    <source>
        <dbReference type="ARBA" id="ARBA00023163"/>
    </source>
</evidence>
<comment type="caution">
    <text evidence="6">The sequence shown here is derived from an EMBL/GenBank/DDBJ whole genome shotgun (WGS) entry which is preliminary data.</text>
</comment>
<dbReference type="InterPro" id="IPR050109">
    <property type="entry name" value="HTH-type_TetR-like_transc_reg"/>
</dbReference>
<evidence type="ECO:0000256" key="2">
    <source>
        <dbReference type="ARBA" id="ARBA00023125"/>
    </source>
</evidence>
<keyword evidence="3" id="KW-0804">Transcription</keyword>
<dbReference type="Pfam" id="PF00440">
    <property type="entry name" value="TetR_N"/>
    <property type="match status" value="1"/>
</dbReference>
<accession>A0A846Z9W3</accession>
<dbReference type="Gene3D" id="1.10.357.10">
    <property type="entry name" value="Tetracycline Repressor, domain 2"/>
    <property type="match status" value="1"/>
</dbReference>
<dbReference type="InterPro" id="IPR001647">
    <property type="entry name" value="HTH_TetR"/>
</dbReference>
<gene>
    <name evidence="6" type="ORF">HGB48_30260</name>
</gene>
<dbReference type="RefSeq" id="WP_067637178.1">
    <property type="nucleotide sequence ID" value="NZ_JAAXPI010000067.1"/>
</dbReference>
<dbReference type="PROSITE" id="PS50977">
    <property type="entry name" value="HTH_TETR_2"/>
    <property type="match status" value="1"/>
</dbReference>
<dbReference type="SUPFAM" id="SSF46689">
    <property type="entry name" value="Homeodomain-like"/>
    <property type="match status" value="1"/>
</dbReference>
<dbReference type="GO" id="GO:0003700">
    <property type="term" value="F:DNA-binding transcription factor activity"/>
    <property type="evidence" value="ECO:0007669"/>
    <property type="project" value="TreeGrafter"/>
</dbReference>
<organism evidence="6 7">
    <name type="scientific">Actinomadura latina</name>
    <dbReference type="NCBI Taxonomy" id="163603"/>
    <lineage>
        <taxon>Bacteria</taxon>
        <taxon>Bacillati</taxon>
        <taxon>Actinomycetota</taxon>
        <taxon>Actinomycetes</taxon>
        <taxon>Streptosporangiales</taxon>
        <taxon>Thermomonosporaceae</taxon>
        <taxon>Actinomadura</taxon>
    </lineage>
</organism>
<reference evidence="6 7" key="1">
    <citation type="submission" date="2020-04" db="EMBL/GenBank/DDBJ databases">
        <title>MicrobeNet Type strains.</title>
        <authorList>
            <person name="Nicholson A.C."/>
        </authorList>
    </citation>
    <scope>NUCLEOTIDE SEQUENCE [LARGE SCALE GENOMIC DNA]</scope>
    <source>
        <strain evidence="6 7">ATCC BAA-277</strain>
    </source>
</reference>
<dbReference type="PANTHER" id="PTHR30055">
    <property type="entry name" value="HTH-TYPE TRANSCRIPTIONAL REGULATOR RUTR"/>
    <property type="match status" value="1"/>
</dbReference>